<dbReference type="SUPFAM" id="SSF53448">
    <property type="entry name" value="Nucleotide-diphospho-sugar transferases"/>
    <property type="match status" value="1"/>
</dbReference>
<dbReference type="Pfam" id="PF00535">
    <property type="entry name" value="Glycos_transf_2"/>
    <property type="match status" value="1"/>
</dbReference>
<evidence type="ECO:0000313" key="3">
    <source>
        <dbReference type="EMBL" id="MCS5725600.1"/>
    </source>
</evidence>
<protein>
    <submittedName>
        <fullName evidence="3">Glycosyltransferase</fullName>
        <ecNumber evidence="3">2.4.-.-</ecNumber>
    </submittedName>
</protein>
<evidence type="ECO:0000256" key="1">
    <source>
        <dbReference type="SAM" id="Coils"/>
    </source>
</evidence>
<dbReference type="CDD" id="cd00761">
    <property type="entry name" value="Glyco_tranf_GTA_type"/>
    <property type="match status" value="1"/>
</dbReference>
<feature type="domain" description="Glycosyltransferase 2-like" evidence="2">
    <location>
        <begin position="4"/>
        <end position="116"/>
    </location>
</feature>
<dbReference type="EMBL" id="JANLCK010000003">
    <property type="protein sequence ID" value="MCS5725600.1"/>
    <property type="molecule type" value="Genomic_DNA"/>
</dbReference>
<dbReference type="InterPro" id="IPR050834">
    <property type="entry name" value="Glycosyltransf_2"/>
</dbReference>
<dbReference type="PANTHER" id="PTHR43685:SF2">
    <property type="entry name" value="GLYCOSYLTRANSFERASE 2-LIKE DOMAIN-CONTAINING PROTEIN"/>
    <property type="match status" value="1"/>
</dbReference>
<dbReference type="AlphaFoldDB" id="A0AA42BSR8"/>
<dbReference type="Gene3D" id="3.90.550.10">
    <property type="entry name" value="Spore Coat Polysaccharide Biosynthesis Protein SpsA, Chain A"/>
    <property type="match status" value="1"/>
</dbReference>
<gene>
    <name evidence="3" type="ORF">N1028_06790</name>
</gene>
<dbReference type="PANTHER" id="PTHR43685">
    <property type="entry name" value="GLYCOSYLTRANSFERASE"/>
    <property type="match status" value="1"/>
</dbReference>
<keyword evidence="4" id="KW-1185">Reference proteome</keyword>
<name>A0AA42BSR8_9MICO</name>
<dbReference type="EC" id="2.4.-.-" evidence="3"/>
<evidence type="ECO:0000313" key="4">
    <source>
        <dbReference type="Proteomes" id="UP001165587"/>
    </source>
</evidence>
<dbReference type="RefSeq" id="WP_259526123.1">
    <property type="nucleotide sequence ID" value="NZ_JANLCK010000003.1"/>
</dbReference>
<dbReference type="InterPro" id="IPR001173">
    <property type="entry name" value="Glyco_trans_2-like"/>
</dbReference>
<keyword evidence="3" id="KW-0808">Transferase</keyword>
<organism evidence="3 4">
    <name type="scientific">Herbiconiux oxytropis</name>
    <dbReference type="NCBI Taxonomy" id="2970915"/>
    <lineage>
        <taxon>Bacteria</taxon>
        <taxon>Bacillati</taxon>
        <taxon>Actinomycetota</taxon>
        <taxon>Actinomycetes</taxon>
        <taxon>Micrococcales</taxon>
        <taxon>Microbacteriaceae</taxon>
        <taxon>Herbiconiux</taxon>
    </lineage>
</organism>
<feature type="coiled-coil region" evidence="1">
    <location>
        <begin position="310"/>
        <end position="344"/>
    </location>
</feature>
<keyword evidence="3" id="KW-0328">Glycosyltransferase</keyword>
<dbReference type="GO" id="GO:0016757">
    <property type="term" value="F:glycosyltransferase activity"/>
    <property type="evidence" value="ECO:0007669"/>
    <property type="project" value="UniProtKB-KW"/>
</dbReference>
<dbReference type="Proteomes" id="UP001165587">
    <property type="component" value="Unassembled WGS sequence"/>
</dbReference>
<keyword evidence="1" id="KW-0175">Coiled coil</keyword>
<proteinExistence type="predicted"/>
<accession>A0AA42BSR8</accession>
<comment type="caution">
    <text evidence="3">The sequence shown here is derived from an EMBL/GenBank/DDBJ whole genome shotgun (WGS) entry which is preliminary data.</text>
</comment>
<dbReference type="InterPro" id="IPR029044">
    <property type="entry name" value="Nucleotide-diphossugar_trans"/>
</dbReference>
<reference evidence="3" key="1">
    <citation type="submission" date="2022-08" db="EMBL/GenBank/DDBJ databases">
        <authorList>
            <person name="Deng Y."/>
            <person name="Han X.-F."/>
            <person name="Zhang Y.-Q."/>
        </authorList>
    </citation>
    <scope>NUCLEOTIDE SEQUENCE</scope>
    <source>
        <strain evidence="3">CPCC 203407</strain>
    </source>
</reference>
<evidence type="ECO:0000259" key="2">
    <source>
        <dbReference type="Pfam" id="PF00535"/>
    </source>
</evidence>
<sequence>MRWSILLPTYNGRPTLEAAVESVLAQTEADFELLIVGDGCTDDTAAYVTGLTDARVRWFDLPKGPGFGYTNRNVALRESQGEHIAYMAHDDLWAPDHLELLGAAFDATGADFAVTRPQWLSPSGALAPLPVDLVDPVRLAEFRSDFNEVPAVCVAFTRSALEAAGWWPEDVESAGDWELWKRILAVSDHEPAVVPQATTIHFRAVWRSSDTRSVDLLDELSRRHDEWWPAELVVDLPEQAEGMPVQRALQDAISRDPAVWWDSVRRGARLLDGRLATLGLEVPVLEHRIFAHDDVLEEVRSSNGELAGTIETLVADLTTAQAYIRQLEDELLMARSYIEHANSEISRLSAPEGEQPPA</sequence>